<name>A0ABQ5CNQ1_9ASTR</name>
<reference evidence="2" key="2">
    <citation type="submission" date="2022-01" db="EMBL/GenBank/DDBJ databases">
        <authorList>
            <person name="Yamashiro T."/>
            <person name="Shiraishi A."/>
            <person name="Satake H."/>
            <person name="Nakayama K."/>
        </authorList>
    </citation>
    <scope>NUCLEOTIDE SEQUENCE</scope>
</reference>
<feature type="compositionally biased region" description="Polar residues" evidence="1">
    <location>
        <begin position="353"/>
        <end position="373"/>
    </location>
</feature>
<dbReference type="EMBL" id="BQNB010014423">
    <property type="protein sequence ID" value="GJT27982.1"/>
    <property type="molecule type" value="Genomic_DNA"/>
</dbReference>
<dbReference type="Proteomes" id="UP001151760">
    <property type="component" value="Unassembled WGS sequence"/>
</dbReference>
<feature type="compositionally biased region" description="Acidic residues" evidence="1">
    <location>
        <begin position="682"/>
        <end position="698"/>
    </location>
</feature>
<feature type="region of interest" description="Disordered" evidence="1">
    <location>
        <begin position="473"/>
        <end position="493"/>
    </location>
</feature>
<feature type="region of interest" description="Disordered" evidence="1">
    <location>
        <begin position="677"/>
        <end position="726"/>
    </location>
</feature>
<proteinExistence type="predicted"/>
<protein>
    <submittedName>
        <fullName evidence="2">Uncharacterized protein</fullName>
    </submittedName>
</protein>
<keyword evidence="3" id="KW-1185">Reference proteome</keyword>
<feature type="compositionally biased region" description="Polar residues" evidence="1">
    <location>
        <begin position="699"/>
        <end position="709"/>
    </location>
</feature>
<accession>A0ABQ5CNQ1</accession>
<gene>
    <name evidence="2" type="ORF">Tco_0908257</name>
</gene>
<feature type="compositionally biased region" description="Polar residues" evidence="1">
    <location>
        <begin position="282"/>
        <end position="321"/>
    </location>
</feature>
<feature type="region of interest" description="Disordered" evidence="1">
    <location>
        <begin position="259"/>
        <end position="321"/>
    </location>
</feature>
<organism evidence="2 3">
    <name type="scientific">Tanacetum coccineum</name>
    <dbReference type="NCBI Taxonomy" id="301880"/>
    <lineage>
        <taxon>Eukaryota</taxon>
        <taxon>Viridiplantae</taxon>
        <taxon>Streptophyta</taxon>
        <taxon>Embryophyta</taxon>
        <taxon>Tracheophyta</taxon>
        <taxon>Spermatophyta</taxon>
        <taxon>Magnoliopsida</taxon>
        <taxon>eudicotyledons</taxon>
        <taxon>Gunneridae</taxon>
        <taxon>Pentapetalae</taxon>
        <taxon>asterids</taxon>
        <taxon>campanulids</taxon>
        <taxon>Asterales</taxon>
        <taxon>Asteraceae</taxon>
        <taxon>Asteroideae</taxon>
        <taxon>Anthemideae</taxon>
        <taxon>Anthemidinae</taxon>
        <taxon>Tanacetum</taxon>
    </lineage>
</organism>
<evidence type="ECO:0000313" key="2">
    <source>
        <dbReference type="EMBL" id="GJT27982.1"/>
    </source>
</evidence>
<sequence>MSTPVNTSQQIVNAQTISCSGSKERSPILGQEDFSVGVHVFYDTLNTKELVIYEECIFEGPYKLTSVVIEAVAATVNSPEYHNMTKLRQAVWELKDNTVAGARETVGSQEAERVKDYNITRKRCCCENKLNKVFHCSTSKMIGRWTRFCPNGEETVTLEKESRSKLNKDTVKPYDYTYQNSLYEIFKPPSETYLIRLAGTAKKLGRQCGEKRLLGQSQTLLKMLPFYPYRNPLVKTRTCELKKLIEKCKGKSVETQFDKPSVVRQPNAQRIPKPSVLGKPTPFSNSPEMRSFQTKQSVNKTNVSDGSSKQVTQQNLPQNRKQAEIHTNTLTPGMYRIATSTTQNREPQLPHASRNTNPHVSTSTGVNHSTSVSRPPLKSYQVKDKVVPNNSQVKFTKKEVEDHHRISSISKKTKSVTAYNDSSNSRTSNVNAVCAECGKCVFNSNHDACVSKYLNDVNARTKKPKVVPISASKQKRKTNKSVATPHKKTVASDTTIQKPKSYFKELYENTNKAWKWWIEKKCPLEYKWTQTTPSRPSLKWKPTGRIFSNVRLRWVPTGKLFNSCTSKVESEPTHGSNVDIHHIHACKQTLGLSADLQSINEELAEYINTPSWNLPTSSYDDDDEYSFATQEYLKKFSSAITPDLPKSDSLIMEDKHLDTIPETESDELIKSSVEDLVHTPSESDDISESECDVPDCDDSQTTNFSTFSNPLFDDSTSSDDESSHEEVIHEISFKTYSNPLFDLDEEIISSEFNPIHNEDLDSTPKNDRFDTESYLLESLLNRDTLMASSPKIDSLFDEFAGELITIPPRIVNREHEEYISLMERLLYDNSSPRPPEDFHANPNTIIESLPTFTIPVKDNDSLREEINIFLLIRISDLILMFLLLLEKETRFTIRGYAL</sequence>
<reference evidence="2" key="1">
    <citation type="journal article" date="2022" name="Int. J. Mol. Sci.">
        <title>Draft Genome of Tanacetum Coccineum: Genomic Comparison of Closely Related Tanacetum-Family Plants.</title>
        <authorList>
            <person name="Yamashiro T."/>
            <person name="Shiraishi A."/>
            <person name="Nakayama K."/>
            <person name="Satake H."/>
        </authorList>
    </citation>
    <scope>NUCLEOTIDE SEQUENCE</scope>
</reference>
<evidence type="ECO:0000256" key="1">
    <source>
        <dbReference type="SAM" id="MobiDB-lite"/>
    </source>
</evidence>
<comment type="caution">
    <text evidence="2">The sequence shown here is derived from an EMBL/GenBank/DDBJ whole genome shotgun (WGS) entry which is preliminary data.</text>
</comment>
<feature type="compositionally biased region" description="Basic residues" evidence="1">
    <location>
        <begin position="473"/>
        <end position="489"/>
    </location>
</feature>
<feature type="non-terminal residue" evidence="2">
    <location>
        <position position="898"/>
    </location>
</feature>
<feature type="region of interest" description="Disordered" evidence="1">
    <location>
        <begin position="342"/>
        <end position="375"/>
    </location>
</feature>
<evidence type="ECO:0000313" key="3">
    <source>
        <dbReference type="Proteomes" id="UP001151760"/>
    </source>
</evidence>